<comment type="subcellular location">
    <subcellularLocation>
        <location evidence="1">Cytoplasm</location>
        <location evidence="1">Cytoskeleton</location>
    </subcellularLocation>
</comment>
<dbReference type="GO" id="GO:0051301">
    <property type="term" value="P:cell division"/>
    <property type="evidence" value="ECO:0007669"/>
    <property type="project" value="UniProtKB-KW"/>
</dbReference>
<dbReference type="InterPro" id="IPR027328">
    <property type="entry name" value="MAPRE"/>
</dbReference>
<dbReference type="AlphaFoldDB" id="A0A6U5EH80"/>
<dbReference type="EMBL" id="HBFR01008844">
    <property type="protein sequence ID" value="CAD8879212.1"/>
    <property type="molecule type" value="Transcribed_RNA"/>
</dbReference>
<dbReference type="SUPFAM" id="SSF140612">
    <property type="entry name" value="EB1 dimerisation domain-like"/>
    <property type="match status" value="1"/>
</dbReference>
<dbReference type="PROSITE" id="PS50021">
    <property type="entry name" value="CH"/>
    <property type="match status" value="1"/>
</dbReference>
<organism evidence="15">
    <name type="scientific">Corethron hystrix</name>
    <dbReference type="NCBI Taxonomy" id="216773"/>
    <lineage>
        <taxon>Eukaryota</taxon>
        <taxon>Sar</taxon>
        <taxon>Stramenopiles</taxon>
        <taxon>Ochrophyta</taxon>
        <taxon>Bacillariophyta</taxon>
        <taxon>Coscinodiscophyceae</taxon>
        <taxon>Corethrophycidae</taxon>
        <taxon>Corethrales</taxon>
        <taxon>Corethraceae</taxon>
        <taxon>Corethron</taxon>
    </lineage>
</organism>
<evidence type="ECO:0000259" key="13">
    <source>
        <dbReference type="PROSITE" id="PS51230"/>
    </source>
</evidence>
<dbReference type="GO" id="GO:0008017">
    <property type="term" value="F:microtubule binding"/>
    <property type="evidence" value="ECO:0007669"/>
    <property type="project" value="InterPro"/>
</dbReference>
<dbReference type="InterPro" id="IPR036133">
    <property type="entry name" value="EB1_C_sf"/>
</dbReference>
<dbReference type="InterPro" id="IPR001715">
    <property type="entry name" value="CH_dom"/>
</dbReference>
<feature type="compositionally biased region" description="Polar residues" evidence="11">
    <location>
        <begin position="154"/>
        <end position="170"/>
    </location>
</feature>
<dbReference type="InterPro" id="IPR004953">
    <property type="entry name" value="EB1_C"/>
</dbReference>
<dbReference type="FunFam" id="1.10.418.10:FF:000028">
    <property type="entry name" value="RP/EB family microtubule-associated protein"/>
    <property type="match status" value="1"/>
</dbReference>
<dbReference type="SUPFAM" id="SSF47576">
    <property type="entry name" value="Calponin-homology domain, CH-domain"/>
    <property type="match status" value="1"/>
</dbReference>
<dbReference type="PROSITE" id="PS51230">
    <property type="entry name" value="EB1_C"/>
    <property type="match status" value="1"/>
</dbReference>
<evidence type="ECO:0000256" key="2">
    <source>
        <dbReference type="ARBA" id="ARBA00010729"/>
    </source>
</evidence>
<feature type="region of interest" description="Disordered" evidence="11">
    <location>
        <begin position="130"/>
        <end position="199"/>
    </location>
</feature>
<evidence type="ECO:0000256" key="1">
    <source>
        <dbReference type="ARBA" id="ARBA00004245"/>
    </source>
</evidence>
<evidence type="ECO:0000313" key="14">
    <source>
        <dbReference type="EMBL" id="CAD8879209.1"/>
    </source>
</evidence>
<feature type="domain" description="EB1 C-terminal" evidence="13">
    <location>
        <begin position="209"/>
        <end position="285"/>
    </location>
</feature>
<dbReference type="Pfam" id="PF03271">
    <property type="entry name" value="EB1"/>
    <property type="match status" value="1"/>
</dbReference>
<evidence type="ECO:0000256" key="4">
    <source>
        <dbReference type="ARBA" id="ARBA00022618"/>
    </source>
</evidence>
<keyword evidence="8" id="KW-0131">Cell cycle</keyword>
<keyword evidence="10" id="KW-0175">Coiled coil</keyword>
<evidence type="ECO:0000256" key="11">
    <source>
        <dbReference type="SAM" id="MobiDB-lite"/>
    </source>
</evidence>
<dbReference type="Gene3D" id="1.10.418.10">
    <property type="entry name" value="Calponin-like domain"/>
    <property type="match status" value="1"/>
</dbReference>
<evidence type="ECO:0000259" key="12">
    <source>
        <dbReference type="PROSITE" id="PS50021"/>
    </source>
</evidence>
<comment type="similarity">
    <text evidence="2">Belongs to the MAPRE family.</text>
</comment>
<keyword evidence="4" id="KW-0132">Cell division</keyword>
<evidence type="ECO:0000256" key="7">
    <source>
        <dbReference type="ARBA" id="ARBA00023212"/>
    </source>
</evidence>
<sequence>MSSSNATDAVIGMMDGAYFTGRREILAYFNNLLELDLGKIEETASGAVACQIMDYMFPGSIPMRRVNWEAKASHEYVKNYKLLQAAFTKNHIQKHVDVDRLIRAKYQDNLEFCQWLKAFCEHTASDRPDYDPVAARSASKGGKKMSTSTTKSTVRSFPNETSRNSRSKTTPAPMLKENISKQKSNQRRQSKPSINRGCDRVLTSPSVVADAKLIKKNTDLTARNEALEQNIIDLEKERDFYFGKLRDIEVMCQSYEEKPENERSHTELLKDVFRVLYATTDDEVFVDNEGKLTEGFIDDLGDYHKNEDVAVAEKNPAENEPKSYQENNVVDDNIHPDDELLVDGIIADSLTSKDTSLLLSDDL</sequence>
<dbReference type="InterPro" id="IPR036872">
    <property type="entry name" value="CH_dom_sf"/>
</dbReference>
<gene>
    <name evidence="14" type="ORF">CHYS00102_LOCUS6393</name>
    <name evidence="15" type="ORF">CHYS00102_LOCUS6396</name>
</gene>
<dbReference type="PANTHER" id="PTHR10623">
    <property type="entry name" value="MICROTUBULE-ASSOCIATED PROTEIN RP/EB FAMILY MEMBER"/>
    <property type="match status" value="1"/>
</dbReference>
<evidence type="ECO:0000313" key="15">
    <source>
        <dbReference type="EMBL" id="CAD8879212.1"/>
    </source>
</evidence>
<evidence type="ECO:0000256" key="10">
    <source>
        <dbReference type="SAM" id="Coils"/>
    </source>
</evidence>
<accession>A0A6U5EH80</accession>
<keyword evidence="7" id="KW-0206">Cytoskeleton</keyword>
<evidence type="ECO:0000256" key="3">
    <source>
        <dbReference type="ARBA" id="ARBA00022490"/>
    </source>
</evidence>
<keyword evidence="3" id="KW-0963">Cytoplasm</keyword>
<name>A0A6U5EH80_9STRA</name>
<feature type="domain" description="Calponin-homology (CH)" evidence="12">
    <location>
        <begin position="19"/>
        <end position="121"/>
    </location>
</feature>
<evidence type="ECO:0000256" key="8">
    <source>
        <dbReference type="ARBA" id="ARBA00023306"/>
    </source>
</evidence>
<keyword evidence="6" id="KW-0498">Mitosis</keyword>
<evidence type="ECO:0000256" key="5">
    <source>
        <dbReference type="ARBA" id="ARBA00022701"/>
    </source>
</evidence>
<dbReference type="GO" id="GO:0005874">
    <property type="term" value="C:microtubule"/>
    <property type="evidence" value="ECO:0007669"/>
    <property type="project" value="UniProtKB-KW"/>
</dbReference>
<dbReference type="EMBL" id="HBFR01008841">
    <property type="protein sequence ID" value="CAD8879209.1"/>
    <property type="molecule type" value="Transcribed_RNA"/>
</dbReference>
<proteinExistence type="inferred from homology"/>
<keyword evidence="5 9" id="KW-0493">Microtubule</keyword>
<dbReference type="Gene3D" id="1.20.5.1430">
    <property type="match status" value="1"/>
</dbReference>
<feature type="region of interest" description="Disordered" evidence="11">
    <location>
        <begin position="313"/>
        <end position="333"/>
    </location>
</feature>
<protein>
    <recommendedName>
        <fullName evidence="16">Microtubule-associated protein RP/EB family member 1</fullName>
    </recommendedName>
</protein>
<evidence type="ECO:0000256" key="9">
    <source>
        <dbReference type="PROSITE-ProRule" id="PRU00576"/>
    </source>
</evidence>
<feature type="coiled-coil region" evidence="10">
    <location>
        <begin position="210"/>
        <end position="244"/>
    </location>
</feature>
<evidence type="ECO:0008006" key="16">
    <source>
        <dbReference type="Google" id="ProtNLM"/>
    </source>
</evidence>
<evidence type="ECO:0000256" key="6">
    <source>
        <dbReference type="ARBA" id="ARBA00022776"/>
    </source>
</evidence>
<feature type="compositionally biased region" description="Low complexity" evidence="11">
    <location>
        <begin position="144"/>
        <end position="153"/>
    </location>
</feature>
<reference evidence="15" key="1">
    <citation type="submission" date="2021-01" db="EMBL/GenBank/DDBJ databases">
        <authorList>
            <person name="Corre E."/>
            <person name="Pelletier E."/>
            <person name="Niang G."/>
            <person name="Scheremetjew M."/>
            <person name="Finn R."/>
            <person name="Kale V."/>
            <person name="Holt S."/>
            <person name="Cochrane G."/>
            <person name="Meng A."/>
            <person name="Brown T."/>
            <person name="Cohen L."/>
        </authorList>
    </citation>
    <scope>NUCLEOTIDE SEQUENCE</scope>
    <source>
        <strain evidence="15">308</strain>
    </source>
</reference>